<feature type="transmembrane region" description="Helical" evidence="1">
    <location>
        <begin position="18"/>
        <end position="40"/>
    </location>
</feature>
<evidence type="ECO:0000313" key="2">
    <source>
        <dbReference type="EMBL" id="MCA9398067.1"/>
    </source>
</evidence>
<gene>
    <name evidence="2" type="ORF">KC573_04510</name>
</gene>
<reference evidence="2" key="2">
    <citation type="journal article" date="2021" name="Microbiome">
        <title>Successional dynamics and alternative stable states in a saline activated sludge microbial community over 9 years.</title>
        <authorList>
            <person name="Wang Y."/>
            <person name="Ye J."/>
            <person name="Ju F."/>
            <person name="Liu L."/>
            <person name="Boyd J.A."/>
            <person name="Deng Y."/>
            <person name="Parks D.H."/>
            <person name="Jiang X."/>
            <person name="Yin X."/>
            <person name="Woodcroft B.J."/>
            <person name="Tyson G.W."/>
            <person name="Hugenholtz P."/>
            <person name="Polz M.F."/>
            <person name="Zhang T."/>
        </authorList>
    </citation>
    <scope>NUCLEOTIDE SEQUENCE</scope>
    <source>
        <strain evidence="2">HKST-UBA02</strain>
    </source>
</reference>
<dbReference type="EMBL" id="JAGQKY010000272">
    <property type="protein sequence ID" value="MCA9398067.1"/>
    <property type="molecule type" value="Genomic_DNA"/>
</dbReference>
<keyword evidence="1" id="KW-1133">Transmembrane helix</keyword>
<dbReference type="Pfam" id="PF07963">
    <property type="entry name" value="N_methyl"/>
    <property type="match status" value="1"/>
</dbReference>
<keyword evidence="1" id="KW-0472">Membrane</keyword>
<evidence type="ECO:0000256" key="1">
    <source>
        <dbReference type="SAM" id="Phobius"/>
    </source>
</evidence>
<reference evidence="2" key="1">
    <citation type="submission" date="2020-04" db="EMBL/GenBank/DDBJ databases">
        <authorList>
            <person name="Zhang T."/>
        </authorList>
    </citation>
    <scope>NUCLEOTIDE SEQUENCE</scope>
    <source>
        <strain evidence="2">HKST-UBA02</strain>
    </source>
</reference>
<sequence>MTHIQPLNNQKGASLVEILIAILLFGIILASIILGFTNVARNEHNARVRGQAINLAREGLEAIYVLAEGNWSLIDSTTVGSTYQVNGTSGEWQLVSGSETIGEYTREIIFTNATRKSDGNLDTDGSFDSGDYEDTETKIITVTVTWNSFGKNFDYSQSTIFSNWKEV</sequence>
<protein>
    <submittedName>
        <fullName evidence="2">Prepilin-type N-terminal cleavage/methylation domain-containing protein</fullName>
    </submittedName>
</protein>
<name>A0A955RXE5_UNCKA</name>
<evidence type="ECO:0000313" key="3">
    <source>
        <dbReference type="Proteomes" id="UP000699691"/>
    </source>
</evidence>
<organism evidence="2 3">
    <name type="scientific">candidate division WWE3 bacterium</name>
    <dbReference type="NCBI Taxonomy" id="2053526"/>
    <lineage>
        <taxon>Bacteria</taxon>
        <taxon>Katanobacteria</taxon>
    </lineage>
</organism>
<dbReference type="AlphaFoldDB" id="A0A955RXE5"/>
<comment type="caution">
    <text evidence="2">The sequence shown here is derived from an EMBL/GenBank/DDBJ whole genome shotgun (WGS) entry which is preliminary data.</text>
</comment>
<dbReference type="InterPro" id="IPR012902">
    <property type="entry name" value="N_methyl_site"/>
</dbReference>
<accession>A0A955RXE5</accession>
<keyword evidence="1" id="KW-0812">Transmembrane</keyword>
<dbReference type="Proteomes" id="UP000699691">
    <property type="component" value="Unassembled WGS sequence"/>
</dbReference>
<proteinExistence type="predicted"/>